<keyword evidence="11" id="KW-1185">Reference proteome</keyword>
<evidence type="ECO:0000256" key="5">
    <source>
        <dbReference type="ARBA" id="ARBA00023136"/>
    </source>
</evidence>
<evidence type="ECO:0000259" key="9">
    <source>
        <dbReference type="PROSITE" id="PS50262"/>
    </source>
</evidence>
<gene>
    <name evidence="10" type="ORF">TRIADDRAFT_35067</name>
</gene>
<reference evidence="10 11" key="1">
    <citation type="journal article" date="2008" name="Nature">
        <title>The Trichoplax genome and the nature of placozoans.</title>
        <authorList>
            <person name="Srivastava M."/>
            <person name="Begovic E."/>
            <person name="Chapman J."/>
            <person name="Putnam N.H."/>
            <person name="Hellsten U."/>
            <person name="Kawashima T."/>
            <person name="Kuo A."/>
            <person name="Mitros T."/>
            <person name="Salamov A."/>
            <person name="Carpenter M.L."/>
            <person name="Signorovitch A.Y."/>
            <person name="Moreno M.A."/>
            <person name="Kamm K."/>
            <person name="Grimwood J."/>
            <person name="Schmutz J."/>
            <person name="Shapiro H."/>
            <person name="Grigoriev I.V."/>
            <person name="Buss L.W."/>
            <person name="Schierwater B."/>
            <person name="Dellaporta S.L."/>
            <person name="Rokhsar D.S."/>
        </authorList>
    </citation>
    <scope>NUCLEOTIDE SEQUENCE [LARGE SCALE GENOMIC DNA]</scope>
    <source>
        <strain evidence="10 11">Grell-BS-1999</strain>
    </source>
</reference>
<dbReference type="GeneID" id="6760231"/>
<dbReference type="AlphaFoldDB" id="B3SFJ8"/>
<dbReference type="GO" id="GO:0004930">
    <property type="term" value="F:G protein-coupled receptor activity"/>
    <property type="evidence" value="ECO:0007669"/>
    <property type="project" value="UniProtKB-KW"/>
</dbReference>
<evidence type="ECO:0000313" key="10">
    <source>
        <dbReference type="EMBL" id="EDV18497.1"/>
    </source>
</evidence>
<dbReference type="EMBL" id="DS986369">
    <property type="protein sequence ID" value="EDV18497.1"/>
    <property type="molecule type" value="Genomic_DNA"/>
</dbReference>
<dbReference type="Proteomes" id="UP000009022">
    <property type="component" value="Unassembled WGS sequence"/>
</dbReference>
<evidence type="ECO:0000256" key="1">
    <source>
        <dbReference type="ARBA" id="ARBA00004141"/>
    </source>
</evidence>
<dbReference type="PANTHER" id="PTHR45695:SF9">
    <property type="entry name" value="LEUCOKININ RECEPTOR"/>
    <property type="match status" value="1"/>
</dbReference>
<feature type="transmembrane region" description="Helical" evidence="8">
    <location>
        <begin position="6"/>
        <end position="28"/>
    </location>
</feature>
<evidence type="ECO:0000256" key="6">
    <source>
        <dbReference type="ARBA" id="ARBA00023170"/>
    </source>
</evidence>
<dbReference type="InterPro" id="IPR017452">
    <property type="entry name" value="GPCR_Rhodpsn_7TM"/>
</dbReference>
<name>B3SFJ8_TRIAD</name>
<keyword evidence="3 8" id="KW-1133">Transmembrane helix</keyword>
<evidence type="ECO:0000256" key="7">
    <source>
        <dbReference type="ARBA" id="ARBA00023224"/>
    </source>
</evidence>
<dbReference type="InParanoid" id="B3SFJ8"/>
<dbReference type="SUPFAM" id="SSF81321">
    <property type="entry name" value="Family A G protein-coupled receptor-like"/>
    <property type="match status" value="1"/>
</dbReference>
<evidence type="ECO:0000256" key="4">
    <source>
        <dbReference type="ARBA" id="ARBA00023040"/>
    </source>
</evidence>
<dbReference type="InterPro" id="IPR000276">
    <property type="entry name" value="GPCR_Rhodpsn"/>
</dbReference>
<feature type="non-terminal residue" evidence="10">
    <location>
        <position position="141"/>
    </location>
</feature>
<keyword evidence="5 8" id="KW-0472">Membrane</keyword>
<dbReference type="PhylomeDB" id="B3SFJ8"/>
<dbReference type="OrthoDB" id="9946013at2759"/>
<dbReference type="PANTHER" id="PTHR45695">
    <property type="entry name" value="LEUCOKININ RECEPTOR-RELATED"/>
    <property type="match status" value="1"/>
</dbReference>
<keyword evidence="2 8" id="KW-0812">Transmembrane</keyword>
<evidence type="ECO:0000256" key="8">
    <source>
        <dbReference type="SAM" id="Phobius"/>
    </source>
</evidence>
<dbReference type="PROSITE" id="PS50262">
    <property type="entry name" value="G_PROTEIN_RECEP_F1_2"/>
    <property type="match status" value="1"/>
</dbReference>
<feature type="transmembrane region" description="Helical" evidence="8">
    <location>
        <begin position="121"/>
        <end position="140"/>
    </location>
</feature>
<feature type="domain" description="G-protein coupled receptors family 1 profile" evidence="9">
    <location>
        <begin position="19"/>
        <end position="141"/>
    </location>
</feature>
<accession>B3SFJ8</accession>
<dbReference type="Pfam" id="PF00001">
    <property type="entry name" value="7tm_1"/>
    <property type="match status" value="1"/>
</dbReference>
<proteinExistence type="predicted"/>
<protein>
    <recommendedName>
        <fullName evidence="9">G-protein coupled receptors family 1 profile domain-containing protein</fullName>
    </recommendedName>
</protein>
<evidence type="ECO:0000313" key="11">
    <source>
        <dbReference type="Proteomes" id="UP000009022"/>
    </source>
</evidence>
<dbReference type="GO" id="GO:0016020">
    <property type="term" value="C:membrane"/>
    <property type="evidence" value="ECO:0007669"/>
    <property type="project" value="UniProtKB-SubCell"/>
</dbReference>
<dbReference type="PRINTS" id="PR00237">
    <property type="entry name" value="GPCRRHODOPSN"/>
</dbReference>
<evidence type="ECO:0000256" key="3">
    <source>
        <dbReference type="ARBA" id="ARBA00022989"/>
    </source>
</evidence>
<dbReference type="RefSeq" id="XP_002119017.1">
    <property type="nucleotide sequence ID" value="XM_002118981.1"/>
</dbReference>
<organism evidence="10 11">
    <name type="scientific">Trichoplax adhaerens</name>
    <name type="common">Trichoplax reptans</name>
    <dbReference type="NCBI Taxonomy" id="10228"/>
    <lineage>
        <taxon>Eukaryota</taxon>
        <taxon>Metazoa</taxon>
        <taxon>Placozoa</taxon>
        <taxon>Uniplacotomia</taxon>
        <taxon>Trichoplacea</taxon>
        <taxon>Trichoplacidae</taxon>
        <taxon>Trichoplax</taxon>
    </lineage>
</organism>
<keyword evidence="4" id="KW-0297">G-protein coupled receptor</keyword>
<keyword evidence="6" id="KW-0675">Receptor</keyword>
<sequence length="141" mass="16088">MLILSATTLVLGGIIGIFPNVIIVVTVYRNKSFRKPTYFFITNLAVCDLMQSAATVFNLFLTAIDRQFQLPLSVLTVLCKIFAIFLKYWSYTASMQTLIIISGERYHAIFRPTRKLSTKRARSLCFLSWVISFAIAFPYLI</sequence>
<comment type="subcellular location">
    <subcellularLocation>
        <location evidence="1">Membrane</location>
        <topology evidence="1">Multi-pass membrane protein</topology>
    </subcellularLocation>
</comment>
<feature type="transmembrane region" description="Helical" evidence="8">
    <location>
        <begin position="40"/>
        <end position="64"/>
    </location>
</feature>
<dbReference type="CDD" id="cd00637">
    <property type="entry name" value="7tm_classA_rhodopsin-like"/>
    <property type="match status" value="1"/>
</dbReference>
<dbReference type="CTD" id="6760231"/>
<evidence type="ECO:0000256" key="2">
    <source>
        <dbReference type="ARBA" id="ARBA00022692"/>
    </source>
</evidence>
<keyword evidence="7" id="KW-0807">Transducer</keyword>
<dbReference type="GO" id="GO:0007186">
    <property type="term" value="P:G protein-coupled receptor signaling pathway"/>
    <property type="evidence" value="ECO:0000318"/>
    <property type="project" value="GO_Central"/>
</dbReference>
<dbReference type="KEGG" id="tad:TRIADDRAFT_35067"/>
<dbReference type="HOGENOM" id="CLU_1830264_0_0_1"/>
<dbReference type="Gene3D" id="1.20.1070.10">
    <property type="entry name" value="Rhodopsin 7-helix transmembrane proteins"/>
    <property type="match status" value="1"/>
</dbReference>